<name>A0A6L5X757_9FIRM</name>
<dbReference type="PANTHER" id="PTHR46847">
    <property type="entry name" value="D-ALLOSE-BINDING PERIPLASMIC PROTEIN-RELATED"/>
    <property type="match status" value="1"/>
</dbReference>
<comment type="similarity">
    <text evidence="2">Belongs to the bacterial solute-binding protein 2 family.</text>
</comment>
<dbReference type="Gene3D" id="3.40.50.2300">
    <property type="match status" value="2"/>
</dbReference>
<gene>
    <name evidence="6" type="ORF">FYJ35_09410</name>
</gene>
<feature type="signal peptide" evidence="4">
    <location>
        <begin position="1"/>
        <end position="24"/>
    </location>
</feature>
<dbReference type="AlphaFoldDB" id="A0A6L5X757"/>
<keyword evidence="7" id="KW-1185">Reference proteome</keyword>
<dbReference type="Proteomes" id="UP000481852">
    <property type="component" value="Unassembled WGS sequence"/>
</dbReference>
<evidence type="ECO:0000313" key="6">
    <source>
        <dbReference type="EMBL" id="MSS15248.1"/>
    </source>
</evidence>
<dbReference type="GO" id="GO:0030246">
    <property type="term" value="F:carbohydrate binding"/>
    <property type="evidence" value="ECO:0007669"/>
    <property type="project" value="UniProtKB-ARBA"/>
</dbReference>
<dbReference type="PANTHER" id="PTHR46847:SF1">
    <property type="entry name" value="D-ALLOSE-BINDING PERIPLASMIC PROTEIN-RELATED"/>
    <property type="match status" value="1"/>
</dbReference>
<comment type="caution">
    <text evidence="6">The sequence shown here is derived from an EMBL/GenBank/DDBJ whole genome shotgun (WGS) entry which is preliminary data.</text>
</comment>
<evidence type="ECO:0000256" key="2">
    <source>
        <dbReference type="ARBA" id="ARBA00007639"/>
    </source>
</evidence>
<feature type="chain" id="PRO_5027068345" evidence="4">
    <location>
        <begin position="25"/>
        <end position="343"/>
    </location>
</feature>
<dbReference type="InterPro" id="IPR025997">
    <property type="entry name" value="SBP_2_dom"/>
</dbReference>
<organism evidence="6 7">
    <name type="scientific">Porcincola intestinalis</name>
    <dbReference type="NCBI Taxonomy" id="2606632"/>
    <lineage>
        <taxon>Bacteria</taxon>
        <taxon>Bacillati</taxon>
        <taxon>Bacillota</taxon>
        <taxon>Clostridia</taxon>
        <taxon>Lachnospirales</taxon>
        <taxon>Lachnospiraceae</taxon>
        <taxon>Porcincola</taxon>
    </lineage>
</organism>
<sequence>MRRWMTAVLGTALAAAMCTGTIYASETETMTEAAEGTTEASEDAYKNEDMSGYKVDGLKIGVSFGQNVHPFFKAMQKGIEDACEAYGLGDVSIQSADSSLEKQVTQIENLTTGGVNALLVNPYDSQGVAVAVQNAINQGVNVFSMDISVDGAEPTYHIASDNKKIGTLLAQRVDEMLGGKGKVAVLVDPSVSSLKLRQEGFEEYLKGTDLELVAEQNGAIERTDALEAAENVLQAHSDIQAFIGLNENSAMGIASAIQSAGLSDKGIIVTGVDSTEDVMNAIKDGTLAFGVAQNPYQMGYMSVQNAIKVHNGVEVDPVIELNCEYMTADNIDKFIEREAAYNS</sequence>
<evidence type="ECO:0000256" key="3">
    <source>
        <dbReference type="ARBA" id="ARBA00022729"/>
    </source>
</evidence>
<evidence type="ECO:0000259" key="5">
    <source>
        <dbReference type="Pfam" id="PF13407"/>
    </source>
</evidence>
<evidence type="ECO:0000256" key="1">
    <source>
        <dbReference type="ARBA" id="ARBA00004196"/>
    </source>
</evidence>
<evidence type="ECO:0000256" key="4">
    <source>
        <dbReference type="SAM" id="SignalP"/>
    </source>
</evidence>
<evidence type="ECO:0000313" key="7">
    <source>
        <dbReference type="Proteomes" id="UP000481852"/>
    </source>
</evidence>
<protein>
    <submittedName>
        <fullName evidence="6">Sugar ABC transporter substrate-binding protein</fullName>
    </submittedName>
</protein>
<reference evidence="6 7" key="1">
    <citation type="submission" date="2019-08" db="EMBL/GenBank/DDBJ databases">
        <title>In-depth cultivation of the pig gut microbiome towards novel bacterial diversity and tailored functional studies.</title>
        <authorList>
            <person name="Wylensek D."/>
            <person name="Hitch T.C.A."/>
            <person name="Clavel T."/>
        </authorList>
    </citation>
    <scope>NUCLEOTIDE SEQUENCE [LARGE SCALE GENOMIC DNA]</scope>
    <source>
        <strain evidence="6 7">Oil+RF-744-WCA-WT-11</strain>
    </source>
</reference>
<feature type="domain" description="Periplasmic binding protein" evidence="5">
    <location>
        <begin position="60"/>
        <end position="311"/>
    </location>
</feature>
<dbReference type="Pfam" id="PF13407">
    <property type="entry name" value="Peripla_BP_4"/>
    <property type="match status" value="1"/>
</dbReference>
<proteinExistence type="inferred from homology"/>
<dbReference type="GO" id="GO:0030313">
    <property type="term" value="C:cell envelope"/>
    <property type="evidence" value="ECO:0007669"/>
    <property type="project" value="UniProtKB-SubCell"/>
</dbReference>
<accession>A0A6L5X757</accession>
<keyword evidence="3 4" id="KW-0732">Signal</keyword>
<comment type="subcellular location">
    <subcellularLocation>
        <location evidence="1">Cell envelope</location>
    </subcellularLocation>
</comment>
<dbReference type="CDD" id="cd01536">
    <property type="entry name" value="PBP1_ABC_sugar_binding-like"/>
    <property type="match status" value="1"/>
</dbReference>
<dbReference type="InterPro" id="IPR028082">
    <property type="entry name" value="Peripla_BP_I"/>
</dbReference>
<dbReference type="SUPFAM" id="SSF53822">
    <property type="entry name" value="Periplasmic binding protein-like I"/>
    <property type="match status" value="1"/>
</dbReference>
<dbReference type="EMBL" id="VULZ01000009">
    <property type="protein sequence ID" value="MSS15248.1"/>
    <property type="molecule type" value="Genomic_DNA"/>
</dbReference>
<dbReference type="RefSeq" id="WP_154525886.1">
    <property type="nucleotide sequence ID" value="NZ_VULZ01000009.1"/>
</dbReference>